<keyword evidence="4" id="KW-1185">Reference proteome</keyword>
<dbReference type="OrthoDB" id="5431013at2759"/>
<comment type="caution">
    <text evidence="3">The sequence shown here is derived from an EMBL/GenBank/DDBJ whole genome shotgun (WGS) entry which is preliminary data.</text>
</comment>
<organism evidence="3 4">
    <name type="scientific">Cadophora malorum</name>
    <dbReference type="NCBI Taxonomy" id="108018"/>
    <lineage>
        <taxon>Eukaryota</taxon>
        <taxon>Fungi</taxon>
        <taxon>Dikarya</taxon>
        <taxon>Ascomycota</taxon>
        <taxon>Pezizomycotina</taxon>
        <taxon>Leotiomycetes</taxon>
        <taxon>Helotiales</taxon>
        <taxon>Ploettnerulaceae</taxon>
        <taxon>Cadophora</taxon>
    </lineage>
</organism>
<sequence>MAEAALGLGSSILALASFGVTVVKTLRSFTGSYTGAESRIQVLFDDLSITVWILDEIGITVKEYEVQFQITASLFEATRRTCENNFVGLEKALKKARKDEEKKSGLSQDVGGPIEGLGALGTKGKNGKMGCWDKLMFALGGEDEMKELLVSVETAKSNLLLLLDLLQLFILKEQSKRAKLSDDQAEDLTILKKQSKVLFRAVKKAGLMQDGVHSQYVENAEVRKSDNDCGTFNVIWKRGEIYGIKDEEARQIPDSTEEPVRGRILSSLSLHSASSPSPAHSRRNHHPKHPADARSIYEGWIVEREVRHGSPRRFLSFCGLEIKSPLIFKRVDYNCSPFSQDKTQLRKYMHEGDVESTRLKQDVFGNVFLPEMPPGPLREVQYLLRIRNNTTQPYQWRIVAISDKIQSQKQWPFKKLLKKPVKWLVVMRGGLIQDSEGKSCGAAVPV</sequence>
<feature type="region of interest" description="Disordered" evidence="2">
    <location>
        <begin position="270"/>
        <end position="291"/>
    </location>
</feature>
<gene>
    <name evidence="3" type="ORF">IFR04_006603</name>
</gene>
<evidence type="ECO:0000256" key="2">
    <source>
        <dbReference type="SAM" id="MobiDB-lite"/>
    </source>
</evidence>
<reference evidence="3" key="1">
    <citation type="submission" date="2021-02" db="EMBL/GenBank/DDBJ databases">
        <title>Genome sequence Cadophora malorum strain M34.</title>
        <authorList>
            <person name="Stefanovic E."/>
            <person name="Vu D."/>
            <person name="Scully C."/>
            <person name="Dijksterhuis J."/>
            <person name="Roader J."/>
            <person name="Houbraken J."/>
        </authorList>
    </citation>
    <scope>NUCLEOTIDE SEQUENCE</scope>
    <source>
        <strain evidence="3">M34</strain>
    </source>
</reference>
<evidence type="ECO:0000313" key="3">
    <source>
        <dbReference type="EMBL" id="KAG4420225.1"/>
    </source>
</evidence>
<protein>
    <recommendedName>
        <fullName evidence="5">Fungal N-terminal domain-containing protein</fullName>
    </recommendedName>
</protein>
<dbReference type="Proteomes" id="UP000664132">
    <property type="component" value="Unassembled WGS sequence"/>
</dbReference>
<keyword evidence="1" id="KW-0175">Coiled coil</keyword>
<feature type="coiled-coil region" evidence="1">
    <location>
        <begin position="79"/>
        <end position="109"/>
    </location>
</feature>
<accession>A0A8H7TEN3</accession>
<evidence type="ECO:0000256" key="1">
    <source>
        <dbReference type="SAM" id="Coils"/>
    </source>
</evidence>
<dbReference type="EMBL" id="JAFJYH010000088">
    <property type="protein sequence ID" value="KAG4420225.1"/>
    <property type="molecule type" value="Genomic_DNA"/>
</dbReference>
<evidence type="ECO:0000313" key="4">
    <source>
        <dbReference type="Proteomes" id="UP000664132"/>
    </source>
</evidence>
<dbReference type="AlphaFoldDB" id="A0A8H7TEN3"/>
<evidence type="ECO:0008006" key="5">
    <source>
        <dbReference type="Google" id="ProtNLM"/>
    </source>
</evidence>
<proteinExistence type="predicted"/>
<name>A0A8H7TEN3_9HELO</name>
<feature type="compositionally biased region" description="Low complexity" evidence="2">
    <location>
        <begin position="270"/>
        <end position="279"/>
    </location>
</feature>